<sequence>MENNSSITVGGKRFHYIWLRDNCLTQECRHPTSFQKIYDISELTETPKPLNVELTNDELIIDWDENPPHRSIFPISWLMSHAYDESAGRGDFHSKIELRKQQEILWDSAWIKAQPPEKHDFYSCSSQAWVNQLYTLGFAVIKNMPLAELDNFISSIGPIHYTEGGRFYTVKSKPGANDISETGYALPPHTDYESYMYASHLLQFLYFVENKATGGESILVDGFRVAQDFKKHHPDYFQILVETPAQFQQFYTEWEYYHRRSRQIIELDFKGQVTGVYFGHSHACNWDIPFDKMEKFYEAYSAFFRYLKSPDYQYRFRSEAGDCLMVQNFRVLHGRTAFDANSGPRHLEVSYVAWDYFTAKENFRQFKHLYLS</sequence>
<dbReference type="AlphaFoldDB" id="A0A0F5YDC1"/>
<dbReference type="Pfam" id="PF06155">
    <property type="entry name" value="GBBH-like_N"/>
    <property type="match status" value="1"/>
</dbReference>
<protein>
    <submittedName>
        <fullName evidence="9">Taurine catabolism dioxygenase TauD</fullName>
    </submittedName>
</protein>
<evidence type="ECO:0000256" key="1">
    <source>
        <dbReference type="ARBA" id="ARBA00001954"/>
    </source>
</evidence>
<dbReference type="OrthoDB" id="443428at2"/>
<keyword evidence="4 9" id="KW-0223">Dioxygenase</keyword>
<dbReference type="Gene3D" id="3.30.2020.30">
    <property type="match status" value="1"/>
</dbReference>
<evidence type="ECO:0000256" key="6">
    <source>
        <dbReference type="ARBA" id="ARBA00023004"/>
    </source>
</evidence>
<evidence type="ECO:0000313" key="10">
    <source>
        <dbReference type="Proteomes" id="UP000033607"/>
    </source>
</evidence>
<dbReference type="Pfam" id="PF02668">
    <property type="entry name" value="TauD"/>
    <property type="match status" value="1"/>
</dbReference>
<dbReference type="InterPro" id="IPR042098">
    <property type="entry name" value="TauD-like_sf"/>
</dbReference>
<keyword evidence="5" id="KW-0560">Oxidoreductase</keyword>
<dbReference type="EMBL" id="LATL02000309">
    <property type="protein sequence ID" value="KKD36909.1"/>
    <property type="molecule type" value="Genomic_DNA"/>
</dbReference>
<comment type="cofactor">
    <cofactor evidence="1">
        <name>Fe(2+)</name>
        <dbReference type="ChEBI" id="CHEBI:29033"/>
    </cofactor>
</comment>
<gene>
    <name evidence="9" type="ORF">WN50_17195</name>
</gene>
<evidence type="ECO:0000313" key="9">
    <source>
        <dbReference type="EMBL" id="KKD36909.1"/>
    </source>
</evidence>
<dbReference type="InterPro" id="IPR038492">
    <property type="entry name" value="GBBH-like_N_sf"/>
</dbReference>
<organism evidence="9 10">
    <name type="scientific">Limnoraphis robusta CS-951</name>
    <dbReference type="NCBI Taxonomy" id="1637645"/>
    <lineage>
        <taxon>Bacteria</taxon>
        <taxon>Bacillati</taxon>
        <taxon>Cyanobacteriota</taxon>
        <taxon>Cyanophyceae</taxon>
        <taxon>Oscillatoriophycideae</taxon>
        <taxon>Oscillatoriales</taxon>
        <taxon>Sirenicapillariaceae</taxon>
        <taxon>Limnoraphis</taxon>
    </lineage>
</organism>
<comment type="similarity">
    <text evidence="2">Belongs to the gamma-BBH/TMLD family.</text>
</comment>
<keyword evidence="6" id="KW-0408">Iron</keyword>
<dbReference type="InterPro" id="IPR050411">
    <property type="entry name" value="AlphaKG_dependent_hydroxylases"/>
</dbReference>
<dbReference type="GO" id="GO:0046872">
    <property type="term" value="F:metal ion binding"/>
    <property type="evidence" value="ECO:0007669"/>
    <property type="project" value="UniProtKB-KW"/>
</dbReference>
<evidence type="ECO:0000256" key="2">
    <source>
        <dbReference type="ARBA" id="ARBA00008654"/>
    </source>
</evidence>
<evidence type="ECO:0000256" key="4">
    <source>
        <dbReference type="ARBA" id="ARBA00022964"/>
    </source>
</evidence>
<dbReference type="PANTHER" id="PTHR10696">
    <property type="entry name" value="GAMMA-BUTYROBETAINE HYDROXYLASE-RELATED"/>
    <property type="match status" value="1"/>
</dbReference>
<dbReference type="InterPro" id="IPR010376">
    <property type="entry name" value="GBBH-like_N"/>
</dbReference>
<feature type="domain" description="Gamma-butyrobetaine hydroxylase-like N-terminal" evidence="8">
    <location>
        <begin position="13"/>
        <end position="78"/>
    </location>
</feature>
<name>A0A0F5YDC1_9CYAN</name>
<dbReference type="GO" id="GO:0016706">
    <property type="term" value="F:2-oxoglutarate-dependent dioxygenase activity"/>
    <property type="evidence" value="ECO:0007669"/>
    <property type="project" value="UniProtKB-ARBA"/>
</dbReference>
<accession>A0A0F5YDC1</accession>
<keyword evidence="3" id="KW-0479">Metal-binding</keyword>
<dbReference type="SUPFAM" id="SSF51197">
    <property type="entry name" value="Clavaminate synthase-like"/>
    <property type="match status" value="1"/>
</dbReference>
<comment type="caution">
    <text evidence="9">The sequence shown here is derived from an EMBL/GenBank/DDBJ whole genome shotgun (WGS) entry which is preliminary data.</text>
</comment>
<dbReference type="RefSeq" id="WP_046279801.1">
    <property type="nucleotide sequence ID" value="NZ_LATL02000309.1"/>
</dbReference>
<evidence type="ECO:0000256" key="3">
    <source>
        <dbReference type="ARBA" id="ARBA00022723"/>
    </source>
</evidence>
<dbReference type="PANTHER" id="PTHR10696:SF25">
    <property type="entry name" value="OXIDOREDUCTASE AIM17-RELATED"/>
    <property type="match status" value="1"/>
</dbReference>
<feature type="domain" description="TauD/TfdA-like" evidence="7">
    <location>
        <begin position="126"/>
        <end position="351"/>
    </location>
</feature>
<reference evidence="9 10" key="1">
    <citation type="submission" date="2015-06" db="EMBL/GenBank/DDBJ databases">
        <title>Draft genome assembly of filamentous brackish cyanobacterium Limnoraphis robusta strain CS-951.</title>
        <authorList>
            <person name="Willis A."/>
            <person name="Parks M."/>
            <person name="Burford M.A."/>
        </authorList>
    </citation>
    <scope>NUCLEOTIDE SEQUENCE [LARGE SCALE GENOMIC DNA]</scope>
    <source>
        <strain evidence="9 10">CS-951</strain>
    </source>
</reference>
<dbReference type="GO" id="GO:0045329">
    <property type="term" value="P:carnitine biosynthetic process"/>
    <property type="evidence" value="ECO:0007669"/>
    <property type="project" value="TreeGrafter"/>
</dbReference>
<evidence type="ECO:0000259" key="8">
    <source>
        <dbReference type="Pfam" id="PF06155"/>
    </source>
</evidence>
<dbReference type="InterPro" id="IPR003819">
    <property type="entry name" value="TauD/TfdA-like"/>
</dbReference>
<dbReference type="Gene3D" id="3.60.130.10">
    <property type="entry name" value="Clavaminate synthase-like"/>
    <property type="match status" value="1"/>
</dbReference>
<evidence type="ECO:0000259" key="7">
    <source>
        <dbReference type="Pfam" id="PF02668"/>
    </source>
</evidence>
<proteinExistence type="inferred from homology"/>
<dbReference type="Proteomes" id="UP000033607">
    <property type="component" value="Unassembled WGS sequence"/>
</dbReference>
<evidence type="ECO:0000256" key="5">
    <source>
        <dbReference type="ARBA" id="ARBA00023002"/>
    </source>
</evidence>